<evidence type="ECO:0000313" key="2">
    <source>
        <dbReference type="EMBL" id="RUS67841.1"/>
    </source>
</evidence>
<evidence type="ECO:0000313" key="3">
    <source>
        <dbReference type="Proteomes" id="UP000286947"/>
    </source>
</evidence>
<accession>A0A433SGF5</accession>
<dbReference type="Pfam" id="PF21746">
    <property type="entry name" value="DUF6869"/>
    <property type="match status" value="1"/>
</dbReference>
<reference evidence="2 3" key="1">
    <citation type="submission" date="2018-01" db="EMBL/GenBank/DDBJ databases">
        <title>Saezia sanguinis gen. nov., sp. nov., in the order Burkholderiales isolated from human blood.</title>
        <authorList>
            <person name="Medina-Pascual M.J."/>
            <person name="Valdezate S."/>
            <person name="Monzon S."/>
            <person name="Cuesta I."/>
            <person name="Carrasco G."/>
            <person name="Villalon P."/>
            <person name="Saez-Nieto J.A."/>
        </authorList>
    </citation>
    <scope>NUCLEOTIDE SEQUENCE [LARGE SCALE GENOMIC DNA]</scope>
    <source>
        <strain evidence="2 3">CNM695-12</strain>
    </source>
</reference>
<protein>
    <recommendedName>
        <fullName evidence="1">DUF6869 domain-containing protein</fullName>
    </recommendedName>
</protein>
<name>A0A433SGF5_9BURK</name>
<feature type="domain" description="DUF6869" evidence="1">
    <location>
        <begin position="45"/>
        <end position="135"/>
    </location>
</feature>
<sequence>MLLISGIDPSNIGPSEISRIAKAWIERYEKINLDDEKPMILPADTNPWGDAAMFDLVNYFPGKAFLVIDEVLLQTDHEAVLCNLAAGPLESLLAKYGEAVMPQIEYRAKNSGKFRGLFSWMYQVTSDELWEQIVALVNIDR</sequence>
<comment type="caution">
    <text evidence="2">The sequence shown here is derived from an EMBL/GenBank/DDBJ whole genome shotgun (WGS) entry which is preliminary data.</text>
</comment>
<dbReference type="Proteomes" id="UP000286947">
    <property type="component" value="Unassembled WGS sequence"/>
</dbReference>
<organism evidence="2 3">
    <name type="scientific">Saezia sanguinis</name>
    <dbReference type="NCBI Taxonomy" id="1965230"/>
    <lineage>
        <taxon>Bacteria</taxon>
        <taxon>Pseudomonadati</taxon>
        <taxon>Pseudomonadota</taxon>
        <taxon>Betaproteobacteria</taxon>
        <taxon>Burkholderiales</taxon>
        <taxon>Saeziaceae</taxon>
        <taxon>Saezia</taxon>
    </lineage>
</organism>
<dbReference type="AlphaFoldDB" id="A0A433SGF5"/>
<gene>
    <name evidence="2" type="ORF">CUZ56_00321</name>
</gene>
<dbReference type="InterPro" id="IPR049221">
    <property type="entry name" value="DUF6869"/>
</dbReference>
<dbReference type="EMBL" id="PQSP01000001">
    <property type="protein sequence ID" value="RUS67841.1"/>
    <property type="molecule type" value="Genomic_DNA"/>
</dbReference>
<keyword evidence="3" id="KW-1185">Reference proteome</keyword>
<proteinExistence type="predicted"/>
<evidence type="ECO:0000259" key="1">
    <source>
        <dbReference type="Pfam" id="PF21746"/>
    </source>
</evidence>